<evidence type="ECO:0000256" key="1">
    <source>
        <dbReference type="SAM" id="MobiDB-lite"/>
    </source>
</evidence>
<feature type="compositionally biased region" description="Acidic residues" evidence="1">
    <location>
        <begin position="39"/>
        <end position="52"/>
    </location>
</feature>
<keyword evidence="3" id="KW-1185">Reference proteome</keyword>
<feature type="region of interest" description="Disordered" evidence="1">
    <location>
        <begin position="72"/>
        <end position="97"/>
    </location>
</feature>
<feature type="region of interest" description="Disordered" evidence="1">
    <location>
        <begin position="1"/>
        <end position="52"/>
    </location>
</feature>
<dbReference type="Proteomes" id="UP000243459">
    <property type="component" value="Chromosome 7"/>
</dbReference>
<feature type="compositionally biased region" description="Basic residues" evidence="1">
    <location>
        <begin position="9"/>
        <end position="20"/>
    </location>
</feature>
<name>A0A5P1EJ16_ASPOF</name>
<dbReference type="AlphaFoldDB" id="A0A5P1EJ16"/>
<proteinExistence type="predicted"/>
<reference evidence="3" key="1">
    <citation type="journal article" date="2017" name="Nat. Commun.">
        <title>The asparagus genome sheds light on the origin and evolution of a young Y chromosome.</title>
        <authorList>
            <person name="Harkess A."/>
            <person name="Zhou J."/>
            <person name="Xu C."/>
            <person name="Bowers J.E."/>
            <person name="Van der Hulst R."/>
            <person name="Ayyampalayam S."/>
            <person name="Mercati F."/>
            <person name="Riccardi P."/>
            <person name="McKain M.R."/>
            <person name="Kakrana A."/>
            <person name="Tang H."/>
            <person name="Ray J."/>
            <person name="Groenendijk J."/>
            <person name="Arikit S."/>
            <person name="Mathioni S.M."/>
            <person name="Nakano M."/>
            <person name="Shan H."/>
            <person name="Telgmann-Rauber A."/>
            <person name="Kanno A."/>
            <person name="Yue Z."/>
            <person name="Chen H."/>
            <person name="Li W."/>
            <person name="Chen Y."/>
            <person name="Xu X."/>
            <person name="Zhang Y."/>
            <person name="Luo S."/>
            <person name="Chen H."/>
            <person name="Gao J."/>
            <person name="Mao Z."/>
            <person name="Pires J.C."/>
            <person name="Luo M."/>
            <person name="Kudrna D."/>
            <person name="Wing R.A."/>
            <person name="Meyers B.C."/>
            <person name="Yi K."/>
            <person name="Kong H."/>
            <person name="Lavrijsen P."/>
            <person name="Sunseri F."/>
            <person name="Falavigna A."/>
            <person name="Ye Y."/>
            <person name="Leebens-Mack J.H."/>
            <person name="Chen G."/>
        </authorList>
    </citation>
    <scope>NUCLEOTIDE SEQUENCE [LARGE SCALE GENOMIC DNA]</scope>
    <source>
        <strain evidence="3">cv. DH0086</strain>
    </source>
</reference>
<evidence type="ECO:0000313" key="3">
    <source>
        <dbReference type="Proteomes" id="UP000243459"/>
    </source>
</evidence>
<gene>
    <name evidence="2" type="ORF">A4U43_C07F34580</name>
</gene>
<organism evidence="2 3">
    <name type="scientific">Asparagus officinalis</name>
    <name type="common">Garden asparagus</name>
    <dbReference type="NCBI Taxonomy" id="4686"/>
    <lineage>
        <taxon>Eukaryota</taxon>
        <taxon>Viridiplantae</taxon>
        <taxon>Streptophyta</taxon>
        <taxon>Embryophyta</taxon>
        <taxon>Tracheophyta</taxon>
        <taxon>Spermatophyta</taxon>
        <taxon>Magnoliopsida</taxon>
        <taxon>Liliopsida</taxon>
        <taxon>Asparagales</taxon>
        <taxon>Asparagaceae</taxon>
        <taxon>Asparagoideae</taxon>
        <taxon>Asparagus</taxon>
    </lineage>
</organism>
<sequence>MASKPDVAKKRRRRRLKMPRVPKGVKGERLLTSAFGEAGDNDEEDDEEVDDGGDVVEAEVPLVETTATIQIRETNAHSNGSSGRLSTGNFDCSSILK</sequence>
<dbReference type="Gramene" id="ONK65187">
    <property type="protein sequence ID" value="ONK65187"/>
    <property type="gene ID" value="A4U43_C07F34580"/>
</dbReference>
<evidence type="ECO:0000313" key="2">
    <source>
        <dbReference type="EMBL" id="ONK65187.1"/>
    </source>
</evidence>
<protein>
    <submittedName>
        <fullName evidence="2">Uncharacterized protein</fullName>
    </submittedName>
</protein>
<dbReference type="EMBL" id="CM007387">
    <property type="protein sequence ID" value="ONK65187.1"/>
    <property type="molecule type" value="Genomic_DNA"/>
</dbReference>
<accession>A0A5P1EJ16</accession>